<protein>
    <submittedName>
        <fullName evidence="1">5094_t:CDS:1</fullName>
    </submittedName>
</protein>
<comment type="caution">
    <text evidence="1">The sequence shown here is derived from an EMBL/GenBank/DDBJ whole genome shotgun (WGS) entry which is preliminary data.</text>
</comment>
<accession>A0A9W4SXW6</accession>
<name>A0A9W4SXW6_9GLOM</name>
<reference evidence="1" key="1">
    <citation type="submission" date="2022-08" db="EMBL/GenBank/DDBJ databases">
        <authorList>
            <person name="Kallberg Y."/>
            <person name="Tangrot J."/>
            <person name="Rosling A."/>
        </authorList>
    </citation>
    <scope>NUCLEOTIDE SEQUENCE</scope>
    <source>
        <strain evidence="1">Wild A</strain>
    </source>
</reference>
<evidence type="ECO:0000313" key="2">
    <source>
        <dbReference type="Proteomes" id="UP001153678"/>
    </source>
</evidence>
<evidence type="ECO:0000313" key="1">
    <source>
        <dbReference type="EMBL" id="CAI2185512.1"/>
    </source>
</evidence>
<dbReference type="EMBL" id="CAMKVN010003754">
    <property type="protein sequence ID" value="CAI2185512.1"/>
    <property type="molecule type" value="Genomic_DNA"/>
</dbReference>
<proteinExistence type="predicted"/>
<dbReference type="Proteomes" id="UP001153678">
    <property type="component" value="Unassembled WGS sequence"/>
</dbReference>
<dbReference type="AlphaFoldDB" id="A0A9W4SXW6"/>
<dbReference type="OrthoDB" id="2430921at2759"/>
<keyword evidence="2" id="KW-1185">Reference proteome</keyword>
<organism evidence="1 2">
    <name type="scientific">Funneliformis geosporum</name>
    <dbReference type="NCBI Taxonomy" id="1117311"/>
    <lineage>
        <taxon>Eukaryota</taxon>
        <taxon>Fungi</taxon>
        <taxon>Fungi incertae sedis</taxon>
        <taxon>Mucoromycota</taxon>
        <taxon>Glomeromycotina</taxon>
        <taxon>Glomeromycetes</taxon>
        <taxon>Glomerales</taxon>
        <taxon>Glomeraceae</taxon>
        <taxon>Funneliformis</taxon>
    </lineage>
</organism>
<gene>
    <name evidence="1" type="ORF">FWILDA_LOCUS12113</name>
</gene>
<feature type="non-terminal residue" evidence="1">
    <location>
        <position position="1"/>
    </location>
</feature>
<sequence>SSANLSSSSSDSSDSSQKFTNNISVIREQFMVIFDRIKGANDYSLDQMCAIVSADILSRLGMGVIGKDTIKGFYRGKI</sequence>